<organism evidence="2 3">
    <name type="scientific">Mangrovicoccus algicola</name>
    <dbReference type="NCBI Taxonomy" id="2771008"/>
    <lineage>
        <taxon>Bacteria</taxon>
        <taxon>Pseudomonadati</taxon>
        <taxon>Pseudomonadota</taxon>
        <taxon>Alphaproteobacteria</taxon>
        <taxon>Rhodobacterales</taxon>
        <taxon>Paracoccaceae</taxon>
        <taxon>Mangrovicoccus</taxon>
    </lineage>
</organism>
<gene>
    <name evidence="2" type="ORF">ICN82_03575</name>
</gene>
<keyword evidence="1" id="KW-0732">Signal</keyword>
<feature type="chain" id="PRO_5035203825" description="Outer membrane protein beta-barrel domain-containing protein" evidence="1">
    <location>
        <begin position="33"/>
        <end position="266"/>
    </location>
</feature>
<accession>A0A8J6Z6F1</accession>
<evidence type="ECO:0008006" key="4">
    <source>
        <dbReference type="Google" id="ProtNLM"/>
    </source>
</evidence>
<comment type="caution">
    <text evidence="2">The sequence shown here is derived from an EMBL/GenBank/DDBJ whole genome shotgun (WGS) entry which is preliminary data.</text>
</comment>
<dbReference type="Proteomes" id="UP000609121">
    <property type="component" value="Unassembled WGS sequence"/>
</dbReference>
<feature type="signal peptide" evidence="1">
    <location>
        <begin position="1"/>
        <end position="32"/>
    </location>
</feature>
<evidence type="ECO:0000256" key="1">
    <source>
        <dbReference type="SAM" id="SignalP"/>
    </source>
</evidence>
<sequence length="266" mass="27575">MPKLFSIRTARRAPPLLLGLAALSLAAAPAGAQESAGLPAAIPDAADAFRKNVTLLGIPPATVAPDGLVFAAASWTDRRDGLHPQDDASVAAGFGMGLGEGLVDLQFTANITSLEDDFGDSGYLSVKASHRLAGAAVPTFVALGTDFLGAWGDAEDRDPGVTASLTMFPVLRLGAQAFPLMLTLGGGDAVSDFGEEEGLFAGIGIGLSESFGTSLAYNGDNFDFGGSLRLPGLRNWGLTAMMRDVFDEDDRQRVVVSVNWIAADVF</sequence>
<protein>
    <recommendedName>
        <fullName evidence="4">Outer membrane protein beta-barrel domain-containing protein</fullName>
    </recommendedName>
</protein>
<proteinExistence type="predicted"/>
<dbReference type="EMBL" id="JACVXA010000007">
    <property type="protein sequence ID" value="MBE3637280.1"/>
    <property type="molecule type" value="Genomic_DNA"/>
</dbReference>
<dbReference type="AlphaFoldDB" id="A0A8J6Z6F1"/>
<evidence type="ECO:0000313" key="2">
    <source>
        <dbReference type="EMBL" id="MBE3637280.1"/>
    </source>
</evidence>
<name>A0A8J6Z6F1_9RHOB</name>
<evidence type="ECO:0000313" key="3">
    <source>
        <dbReference type="Proteomes" id="UP000609121"/>
    </source>
</evidence>
<dbReference type="RefSeq" id="WP_193179695.1">
    <property type="nucleotide sequence ID" value="NZ_JACVXA010000007.1"/>
</dbReference>
<keyword evidence="3" id="KW-1185">Reference proteome</keyword>
<reference evidence="2" key="1">
    <citation type="submission" date="2020-09" db="EMBL/GenBank/DDBJ databases">
        <title>A novel bacterium of genus Mangrovicoccus, isolated from South China Sea.</title>
        <authorList>
            <person name="Huang H."/>
            <person name="Mo K."/>
            <person name="Hu Y."/>
        </authorList>
    </citation>
    <scope>NUCLEOTIDE SEQUENCE</scope>
    <source>
        <strain evidence="2">HB182678</strain>
    </source>
</reference>